<accession>A0A0B7C1K2</accession>
<organism evidence="1">
    <name type="scientific">Arion vulgaris</name>
    <dbReference type="NCBI Taxonomy" id="1028688"/>
    <lineage>
        <taxon>Eukaryota</taxon>
        <taxon>Metazoa</taxon>
        <taxon>Spiralia</taxon>
        <taxon>Lophotrochozoa</taxon>
        <taxon>Mollusca</taxon>
        <taxon>Gastropoda</taxon>
        <taxon>Heterobranchia</taxon>
        <taxon>Euthyneura</taxon>
        <taxon>Panpulmonata</taxon>
        <taxon>Eupulmonata</taxon>
        <taxon>Stylommatophora</taxon>
        <taxon>Helicina</taxon>
        <taxon>Arionoidea</taxon>
        <taxon>Arionidae</taxon>
        <taxon>Arion</taxon>
    </lineage>
</organism>
<gene>
    <name evidence="1" type="primary">ORF218394</name>
</gene>
<protein>
    <submittedName>
        <fullName evidence="1">Uncharacterized protein</fullName>
    </submittedName>
</protein>
<dbReference type="EMBL" id="HACG01051449">
    <property type="protein sequence ID" value="CEK98320.1"/>
    <property type="molecule type" value="Transcribed_RNA"/>
</dbReference>
<reference evidence="1" key="1">
    <citation type="submission" date="2014-12" db="EMBL/GenBank/DDBJ databases">
        <title>Insight into the proteome of Arion vulgaris.</title>
        <authorList>
            <person name="Aradska J."/>
            <person name="Bulat T."/>
            <person name="Smidak R."/>
            <person name="Sarate P."/>
            <person name="Gangsoo J."/>
            <person name="Sialana F."/>
            <person name="Bilban M."/>
            <person name="Lubec G."/>
        </authorList>
    </citation>
    <scope>NUCLEOTIDE SEQUENCE</scope>
    <source>
        <tissue evidence="1">Skin</tissue>
    </source>
</reference>
<dbReference type="AlphaFoldDB" id="A0A0B7C1K2"/>
<sequence length="82" mass="9434">ISRMHFRDDDLNLGKLFAAMEDGLRYFHVADYSVQKTTLEHIFYTMSVCPEEEYIEIPHASSASFDTWPPNVSSMQPTETST</sequence>
<name>A0A0B7C1K2_9EUPU</name>
<proteinExistence type="predicted"/>
<feature type="non-terminal residue" evidence="1">
    <location>
        <position position="1"/>
    </location>
</feature>
<evidence type="ECO:0000313" key="1">
    <source>
        <dbReference type="EMBL" id="CEK98320.1"/>
    </source>
</evidence>